<sequence length="215" mass="21897">MTEYRPAQIARHVTVVLAGAASLTLTVAAGAYIADQMAGTQRQAATPGGPEKPAAVAPPRAEPAGPDSFVEAVFHGYRVGRPAAPILPGPSEPPAPAAPAVRVAAPQPAPEPRPRAREGVDGRFDVGDGYVGARIEPTGGDTVTVTVDTDLFSGPAPKAEPNGQGSGGEVSRVTTEIDTKRGAMTLAVSDPTLGEHDLHVDRTPAPGRTAPTARI</sequence>
<feature type="region of interest" description="Disordered" evidence="1">
    <location>
        <begin position="85"/>
        <end position="124"/>
    </location>
</feature>
<reference evidence="2" key="1">
    <citation type="submission" date="2020-11" db="EMBL/GenBank/DDBJ databases">
        <title>Nocardia NEAU-351.nov., a novel actinomycete isolated from the cow dung.</title>
        <authorList>
            <person name="Zhang X."/>
        </authorList>
    </citation>
    <scope>NUCLEOTIDE SEQUENCE</scope>
    <source>
        <strain evidence="2">NEAU-351</strain>
    </source>
</reference>
<dbReference type="RefSeq" id="WP_196153499.1">
    <property type="nucleotide sequence ID" value="NZ_JADMLG010000022.1"/>
</dbReference>
<feature type="region of interest" description="Disordered" evidence="1">
    <location>
        <begin position="195"/>
        <end position="215"/>
    </location>
</feature>
<proteinExistence type="predicted"/>
<keyword evidence="3" id="KW-1185">Reference proteome</keyword>
<comment type="caution">
    <text evidence="2">The sequence shown here is derived from an EMBL/GenBank/DDBJ whole genome shotgun (WGS) entry which is preliminary data.</text>
</comment>
<accession>A0A931N402</accession>
<evidence type="ECO:0000256" key="1">
    <source>
        <dbReference type="SAM" id="MobiDB-lite"/>
    </source>
</evidence>
<dbReference type="Proteomes" id="UP000655751">
    <property type="component" value="Unassembled WGS sequence"/>
</dbReference>
<feature type="compositionally biased region" description="Low complexity" evidence="1">
    <location>
        <begin position="53"/>
        <end position="66"/>
    </location>
</feature>
<dbReference type="EMBL" id="JADMLG010000022">
    <property type="protein sequence ID" value="MBH0781205.1"/>
    <property type="molecule type" value="Genomic_DNA"/>
</dbReference>
<evidence type="ECO:0000313" key="2">
    <source>
        <dbReference type="EMBL" id="MBH0781205.1"/>
    </source>
</evidence>
<feature type="compositionally biased region" description="Basic and acidic residues" evidence="1">
    <location>
        <begin position="112"/>
        <end position="124"/>
    </location>
</feature>
<dbReference type="AlphaFoldDB" id="A0A931N402"/>
<name>A0A931N402_9NOCA</name>
<protein>
    <submittedName>
        <fullName evidence="2">Uncharacterized protein</fullName>
    </submittedName>
</protein>
<organism evidence="2 3">
    <name type="scientific">Nocardia bovistercoris</name>
    <dbReference type="NCBI Taxonomy" id="2785916"/>
    <lineage>
        <taxon>Bacteria</taxon>
        <taxon>Bacillati</taxon>
        <taxon>Actinomycetota</taxon>
        <taxon>Actinomycetes</taxon>
        <taxon>Mycobacteriales</taxon>
        <taxon>Nocardiaceae</taxon>
        <taxon>Nocardia</taxon>
    </lineage>
</organism>
<feature type="region of interest" description="Disordered" evidence="1">
    <location>
        <begin position="42"/>
        <end position="66"/>
    </location>
</feature>
<evidence type="ECO:0000313" key="3">
    <source>
        <dbReference type="Proteomes" id="UP000655751"/>
    </source>
</evidence>
<feature type="compositionally biased region" description="Pro residues" evidence="1">
    <location>
        <begin position="85"/>
        <end position="97"/>
    </location>
</feature>
<gene>
    <name evidence="2" type="ORF">IT779_33525</name>
</gene>